<protein>
    <submittedName>
        <fullName evidence="1">Uncharacterized protein</fullName>
    </submittedName>
</protein>
<sequence length="59" mass="6345">MSSRNTASSRRTKQCYFCISTLTEAVFLTLPTVFTHSTIGKSIAPPPITGTLIAQAEAQ</sequence>
<name>G4U156_SERID</name>
<accession>G4U156</accession>
<organism evidence="1 2">
    <name type="scientific">Serendipita indica (strain DSM 11827)</name>
    <name type="common">Root endophyte fungus</name>
    <name type="synonym">Piriformospora indica</name>
    <dbReference type="NCBI Taxonomy" id="1109443"/>
    <lineage>
        <taxon>Eukaryota</taxon>
        <taxon>Fungi</taxon>
        <taxon>Dikarya</taxon>
        <taxon>Basidiomycota</taxon>
        <taxon>Agaricomycotina</taxon>
        <taxon>Agaricomycetes</taxon>
        <taxon>Sebacinales</taxon>
        <taxon>Serendipitaceae</taxon>
        <taxon>Serendipita</taxon>
    </lineage>
</organism>
<evidence type="ECO:0000313" key="2">
    <source>
        <dbReference type="Proteomes" id="UP000007148"/>
    </source>
</evidence>
<comment type="caution">
    <text evidence="1">The sequence shown here is derived from an EMBL/GenBank/DDBJ whole genome shotgun (WGS) entry which is preliminary data.</text>
</comment>
<dbReference type="InParanoid" id="G4U156"/>
<dbReference type="AlphaFoldDB" id="G4U156"/>
<proteinExistence type="predicted"/>
<reference evidence="1 2" key="1">
    <citation type="journal article" date="2011" name="PLoS Pathog.">
        <title>Endophytic Life Strategies Decoded by Genome and Transcriptome Analyses of the Mutualistic Root Symbiont Piriformospora indica.</title>
        <authorList>
            <person name="Zuccaro A."/>
            <person name="Lahrmann U."/>
            <person name="Guldener U."/>
            <person name="Langen G."/>
            <person name="Pfiffi S."/>
            <person name="Biedenkopf D."/>
            <person name="Wong P."/>
            <person name="Samans B."/>
            <person name="Grimm C."/>
            <person name="Basiewicz M."/>
            <person name="Murat C."/>
            <person name="Martin F."/>
            <person name="Kogel K.H."/>
        </authorList>
    </citation>
    <scope>NUCLEOTIDE SEQUENCE [LARGE SCALE GENOMIC DNA]</scope>
    <source>
        <strain evidence="1 2">DSM 11827</strain>
    </source>
</reference>
<gene>
    <name evidence="1" type="ORF">PIIN_11276</name>
</gene>
<dbReference type="EMBL" id="CAFZ01001460">
    <property type="protein sequence ID" value="CCA77299.1"/>
    <property type="molecule type" value="Genomic_DNA"/>
</dbReference>
<dbReference type="HOGENOM" id="CLU_2961686_0_0_1"/>
<dbReference type="Proteomes" id="UP000007148">
    <property type="component" value="Unassembled WGS sequence"/>
</dbReference>
<keyword evidence="2" id="KW-1185">Reference proteome</keyword>
<evidence type="ECO:0000313" key="1">
    <source>
        <dbReference type="EMBL" id="CCA77299.1"/>
    </source>
</evidence>